<protein>
    <submittedName>
        <fullName evidence="1">Uncharacterized protein</fullName>
    </submittedName>
</protein>
<proteinExistence type="predicted"/>
<accession>A0A0F9WJ03</accession>
<evidence type="ECO:0000313" key="1">
    <source>
        <dbReference type="EMBL" id="KKN85946.1"/>
    </source>
</evidence>
<comment type="caution">
    <text evidence="1">The sequence shown here is derived from an EMBL/GenBank/DDBJ whole genome shotgun (WGS) entry which is preliminary data.</text>
</comment>
<organism evidence="1">
    <name type="scientific">marine sediment metagenome</name>
    <dbReference type="NCBI Taxonomy" id="412755"/>
    <lineage>
        <taxon>unclassified sequences</taxon>
        <taxon>metagenomes</taxon>
        <taxon>ecological metagenomes</taxon>
    </lineage>
</organism>
<name>A0A0F9WJ03_9ZZZZ</name>
<dbReference type="AlphaFoldDB" id="A0A0F9WJ03"/>
<reference evidence="1" key="1">
    <citation type="journal article" date="2015" name="Nature">
        <title>Complex archaea that bridge the gap between prokaryotes and eukaryotes.</title>
        <authorList>
            <person name="Spang A."/>
            <person name="Saw J.H."/>
            <person name="Jorgensen S.L."/>
            <person name="Zaremba-Niedzwiedzka K."/>
            <person name="Martijn J."/>
            <person name="Lind A.E."/>
            <person name="van Eijk R."/>
            <person name="Schleper C."/>
            <person name="Guy L."/>
            <person name="Ettema T.J."/>
        </authorList>
    </citation>
    <scope>NUCLEOTIDE SEQUENCE</scope>
</reference>
<sequence>MADIILNLQNVMGVPITLTVDENQKLPVAHFVDSTGEKKAGDLEAGDCVYHGRAAFTVTA</sequence>
<gene>
    <name evidence="1" type="ORF">LCGC14_0273580</name>
</gene>
<dbReference type="EMBL" id="LAZR01000153">
    <property type="protein sequence ID" value="KKN85946.1"/>
    <property type="molecule type" value="Genomic_DNA"/>
</dbReference>